<organism evidence="7">
    <name type="scientific">Thermosporothrix sp. COM3</name>
    <dbReference type="NCBI Taxonomy" id="2490863"/>
    <lineage>
        <taxon>Bacteria</taxon>
        <taxon>Bacillati</taxon>
        <taxon>Chloroflexota</taxon>
        <taxon>Ktedonobacteria</taxon>
        <taxon>Ktedonobacterales</taxon>
        <taxon>Thermosporotrichaceae</taxon>
        <taxon>Thermosporothrix</taxon>
    </lineage>
</organism>
<dbReference type="InterPro" id="IPR036259">
    <property type="entry name" value="MFS_trans_sf"/>
</dbReference>
<dbReference type="GO" id="GO:0005886">
    <property type="term" value="C:plasma membrane"/>
    <property type="evidence" value="ECO:0007669"/>
    <property type="project" value="UniProtKB-SubCell"/>
</dbReference>
<feature type="transmembrane region" description="Helical" evidence="5">
    <location>
        <begin position="12"/>
        <end position="32"/>
    </location>
</feature>
<dbReference type="PANTHER" id="PTHR23514:SF13">
    <property type="entry name" value="INNER MEMBRANE PROTEIN YBJJ"/>
    <property type="match status" value="1"/>
</dbReference>
<gene>
    <name evidence="7" type="ORF">KTC_23420</name>
</gene>
<feature type="transmembrane region" description="Helical" evidence="5">
    <location>
        <begin position="79"/>
        <end position="96"/>
    </location>
</feature>
<comment type="subcellular location">
    <subcellularLocation>
        <location evidence="1">Cell membrane</location>
        <topology evidence="1">Multi-pass membrane protein</topology>
    </subcellularLocation>
</comment>
<feature type="transmembrane region" description="Helical" evidence="5">
    <location>
        <begin position="170"/>
        <end position="189"/>
    </location>
</feature>
<dbReference type="EMBL" id="AP019376">
    <property type="protein sequence ID" value="BBH87591.1"/>
    <property type="molecule type" value="Genomic_DNA"/>
</dbReference>
<evidence type="ECO:0000256" key="2">
    <source>
        <dbReference type="ARBA" id="ARBA00022692"/>
    </source>
</evidence>
<protein>
    <submittedName>
        <fullName evidence="7">MFS transporter</fullName>
    </submittedName>
</protein>
<evidence type="ECO:0000256" key="5">
    <source>
        <dbReference type="SAM" id="Phobius"/>
    </source>
</evidence>
<feature type="transmembrane region" description="Helical" evidence="5">
    <location>
        <begin position="329"/>
        <end position="350"/>
    </location>
</feature>
<feature type="transmembrane region" description="Helical" evidence="5">
    <location>
        <begin position="298"/>
        <end position="317"/>
    </location>
</feature>
<feature type="transmembrane region" description="Helical" evidence="5">
    <location>
        <begin position="201"/>
        <end position="221"/>
    </location>
</feature>
<feature type="transmembrane region" description="Helical" evidence="5">
    <location>
        <begin position="52"/>
        <end position="72"/>
    </location>
</feature>
<feature type="domain" description="Major facilitator superfamily (MFS) profile" evidence="6">
    <location>
        <begin position="207"/>
        <end position="405"/>
    </location>
</feature>
<feature type="transmembrane region" description="Helical" evidence="5">
    <location>
        <begin position="274"/>
        <end position="292"/>
    </location>
</feature>
<keyword evidence="2 5" id="KW-0812">Transmembrane</keyword>
<evidence type="ECO:0000256" key="1">
    <source>
        <dbReference type="ARBA" id="ARBA00004651"/>
    </source>
</evidence>
<evidence type="ECO:0000256" key="3">
    <source>
        <dbReference type="ARBA" id="ARBA00022989"/>
    </source>
</evidence>
<proteinExistence type="predicted"/>
<evidence type="ECO:0000259" key="6">
    <source>
        <dbReference type="PROSITE" id="PS50850"/>
    </source>
</evidence>
<dbReference type="InterPro" id="IPR011701">
    <property type="entry name" value="MFS"/>
</dbReference>
<sequence>MSSNQKPPPHVFHARLAAGTLFFANGVGLATWATRIPAVQQDLHLSPGHFGLALWGMAAGAIVAFPFTGWLISRFGSRIVSTVVSFLFCLFLPLPVLAPNLILLWLALFVLGMCNGAMDVSMNAQAVSIEEEYGRPIITSFHGLWSIGSIVGSAIGSVMAAQNIHQLPHVLIIACIIMVVSICSWRWLLTVSPTGTNHPAFALPSKALIGIGIVALCAAVSEGAISDWGAIYLHQSLGTTAAFAAAGFAIFSGAMTVARLTGDKISHHLGAAKTVRIGGIISTLGIALALFVPNPITVVIGFAGVGLGIACSIPLVFSAAGRLPNISSGVALAGVATMSYGGFLAGPPLIGGIAEIFTLRGALGIILLLSILMTVLAYTLDHSARAKKGAAAANEQAEATIPQGK</sequence>
<dbReference type="PROSITE" id="PS50850">
    <property type="entry name" value="MFS"/>
    <property type="match status" value="1"/>
</dbReference>
<feature type="transmembrane region" description="Helical" evidence="5">
    <location>
        <begin position="143"/>
        <end position="164"/>
    </location>
</feature>
<keyword evidence="4 5" id="KW-0472">Membrane</keyword>
<reference evidence="7" key="1">
    <citation type="submission" date="2018-12" db="EMBL/GenBank/DDBJ databases">
        <title>Novel natural products biosynthetic potential of the class Ktedonobacteria.</title>
        <authorList>
            <person name="Zheng Y."/>
            <person name="Saitou A."/>
            <person name="Wang C.M."/>
            <person name="Toyoda A."/>
            <person name="Minakuchi Y."/>
            <person name="Sekiguchi Y."/>
            <person name="Ueda K."/>
            <person name="Takano H."/>
            <person name="Sakai Y."/>
            <person name="Yokota A."/>
            <person name="Yabe S."/>
        </authorList>
    </citation>
    <scope>NUCLEOTIDE SEQUENCE</scope>
    <source>
        <strain evidence="7">COM3</strain>
    </source>
</reference>
<keyword evidence="3 5" id="KW-1133">Transmembrane helix</keyword>
<evidence type="ECO:0000313" key="7">
    <source>
        <dbReference type="EMBL" id="BBH87591.1"/>
    </source>
</evidence>
<dbReference type="Pfam" id="PF07690">
    <property type="entry name" value="MFS_1"/>
    <property type="match status" value="1"/>
</dbReference>
<dbReference type="AlphaFoldDB" id="A0A455SJV0"/>
<dbReference type="GO" id="GO:0022857">
    <property type="term" value="F:transmembrane transporter activity"/>
    <property type="evidence" value="ECO:0007669"/>
    <property type="project" value="InterPro"/>
</dbReference>
<dbReference type="Gene3D" id="1.20.1250.20">
    <property type="entry name" value="MFS general substrate transporter like domains"/>
    <property type="match status" value="2"/>
</dbReference>
<evidence type="ECO:0000256" key="4">
    <source>
        <dbReference type="ARBA" id="ARBA00023136"/>
    </source>
</evidence>
<dbReference type="CDD" id="cd17393">
    <property type="entry name" value="MFS_MosC_like"/>
    <property type="match status" value="1"/>
</dbReference>
<accession>A0A455SJV0</accession>
<dbReference type="InterPro" id="IPR051788">
    <property type="entry name" value="MFS_Transporter"/>
</dbReference>
<feature type="transmembrane region" description="Helical" evidence="5">
    <location>
        <begin position="102"/>
        <end position="122"/>
    </location>
</feature>
<feature type="transmembrane region" description="Helical" evidence="5">
    <location>
        <begin position="356"/>
        <end position="378"/>
    </location>
</feature>
<dbReference type="PANTHER" id="PTHR23514">
    <property type="entry name" value="BYPASS OF STOP CODON PROTEIN 6"/>
    <property type="match status" value="1"/>
</dbReference>
<name>A0A455SJV0_9CHLR</name>
<dbReference type="InterPro" id="IPR020846">
    <property type="entry name" value="MFS_dom"/>
</dbReference>
<feature type="transmembrane region" description="Helical" evidence="5">
    <location>
        <begin position="241"/>
        <end position="262"/>
    </location>
</feature>
<dbReference type="SUPFAM" id="SSF103473">
    <property type="entry name" value="MFS general substrate transporter"/>
    <property type="match status" value="1"/>
</dbReference>